<dbReference type="AlphaFoldDB" id="A0A239DXP3"/>
<evidence type="ECO:0000313" key="4">
    <source>
        <dbReference type="Proteomes" id="UP000198304"/>
    </source>
</evidence>
<dbReference type="EMBL" id="FZOJ01000008">
    <property type="protein sequence ID" value="SNS36492.1"/>
    <property type="molecule type" value="Genomic_DNA"/>
</dbReference>
<organism evidence="3 4">
    <name type="scientific">Anaerovirgula multivorans</name>
    <dbReference type="NCBI Taxonomy" id="312168"/>
    <lineage>
        <taxon>Bacteria</taxon>
        <taxon>Bacillati</taxon>
        <taxon>Bacillota</taxon>
        <taxon>Clostridia</taxon>
        <taxon>Peptostreptococcales</taxon>
        <taxon>Natronincolaceae</taxon>
        <taxon>Anaerovirgula</taxon>
    </lineage>
</organism>
<feature type="transmembrane region" description="Helical" evidence="1">
    <location>
        <begin position="440"/>
        <end position="462"/>
    </location>
</feature>
<dbReference type="OrthoDB" id="2959992at2"/>
<keyword evidence="1" id="KW-0472">Membrane</keyword>
<protein>
    <submittedName>
        <fullName evidence="3">Uncharacterized protein</fullName>
    </submittedName>
</protein>
<dbReference type="Proteomes" id="UP000198304">
    <property type="component" value="Unassembled WGS sequence"/>
</dbReference>
<sequence length="471" mass="54355">MRKATTFILMFCILATPTFAHANAGPTYWKGYPSSGILTIEENSSIEVEKEDLIFDFTRDEYLDHNYYSISSRVTAKYTMSNYTENRQTVQMAFPFISHIQNFNPEAIDIKVNNEKIPFEVFIGNKLDTRSRGKDNKEQLDFSSIVKSISSSEYTPTNYNLDEIGTLYTYDVVSIGEDELSATIDYTYDHEKSRIMSKGFNGYQIKDGTESIIARIRENEEFEIFLLGQDVEFNFNAYSDVELTNKTDQYSLDIRTQEVSMREYLTKEIEIFKNKVNYLDYLADNQIFNLSSKLLDELIEQKVVNLGVDEFFLIDGMERFFVLIYVVDFQPHSTNDVSVSYNSRGTMDKTKTAEPLYTFDYILNPAKNWASFNNLNIEIRPPAEHPYIIDSSVNLVRKEDGTYTGSFESLPEVDLSFSLYYNEEITTIDKIKGFLSSNSYLFMASAPWLLGALIGFIIKGIYSKLRKLKEN</sequence>
<feature type="chain" id="PRO_5012828192" evidence="2">
    <location>
        <begin position="23"/>
        <end position="471"/>
    </location>
</feature>
<keyword evidence="1" id="KW-0812">Transmembrane</keyword>
<evidence type="ECO:0000256" key="2">
    <source>
        <dbReference type="SAM" id="SignalP"/>
    </source>
</evidence>
<name>A0A239DXP3_9FIRM</name>
<dbReference type="RefSeq" id="WP_089282833.1">
    <property type="nucleotide sequence ID" value="NZ_FZOJ01000008.1"/>
</dbReference>
<proteinExistence type="predicted"/>
<accession>A0A239DXP3</accession>
<reference evidence="3 4" key="1">
    <citation type="submission" date="2017-06" db="EMBL/GenBank/DDBJ databases">
        <authorList>
            <person name="Kim H.J."/>
            <person name="Triplett B.A."/>
        </authorList>
    </citation>
    <scope>NUCLEOTIDE SEQUENCE [LARGE SCALE GENOMIC DNA]</scope>
    <source>
        <strain evidence="3 4">SCA</strain>
    </source>
</reference>
<feature type="signal peptide" evidence="2">
    <location>
        <begin position="1"/>
        <end position="22"/>
    </location>
</feature>
<keyword evidence="2" id="KW-0732">Signal</keyword>
<evidence type="ECO:0000313" key="3">
    <source>
        <dbReference type="EMBL" id="SNS36492.1"/>
    </source>
</evidence>
<keyword evidence="4" id="KW-1185">Reference proteome</keyword>
<evidence type="ECO:0000256" key="1">
    <source>
        <dbReference type="SAM" id="Phobius"/>
    </source>
</evidence>
<dbReference type="Gene3D" id="2.60.40.3680">
    <property type="match status" value="2"/>
</dbReference>
<keyword evidence="1" id="KW-1133">Transmembrane helix</keyword>
<gene>
    <name evidence="3" type="ORF">SAMN05446037_1008162</name>
</gene>